<dbReference type="AlphaFoldDB" id="A0A6G0YHQ7"/>
<proteinExistence type="predicted"/>
<accession>A0A6G0YHQ7</accession>
<gene>
    <name evidence="1" type="ORF">FWK35_00004774</name>
</gene>
<protein>
    <submittedName>
        <fullName evidence="1">BED-type domain-containing protein</fullName>
    </submittedName>
</protein>
<reference evidence="1 2" key="1">
    <citation type="submission" date="2019-08" db="EMBL/GenBank/DDBJ databases">
        <title>Whole genome of Aphis craccivora.</title>
        <authorList>
            <person name="Voronova N.V."/>
            <person name="Shulinski R.S."/>
            <person name="Bandarenka Y.V."/>
            <person name="Zhorov D.G."/>
            <person name="Warner D."/>
        </authorList>
    </citation>
    <scope>NUCLEOTIDE SEQUENCE [LARGE SCALE GENOMIC DNA]</scope>
    <source>
        <strain evidence="1">180601</strain>
        <tissue evidence="1">Whole Body</tissue>
    </source>
</reference>
<dbReference type="Proteomes" id="UP000478052">
    <property type="component" value="Unassembled WGS sequence"/>
</dbReference>
<dbReference type="EMBL" id="VUJU01003938">
    <property type="protein sequence ID" value="KAF0756118.1"/>
    <property type="molecule type" value="Genomic_DNA"/>
</dbReference>
<name>A0A6G0YHQ7_APHCR</name>
<keyword evidence="2" id="KW-1185">Reference proteome</keyword>
<sequence>MFLPSLSKHSQEISGIRVKNKIIDRLAFLSLTRLSESIDYLKLNIPLGVEDLFNYFDDSLTVRLFPAIFPPET</sequence>
<comment type="caution">
    <text evidence="1">The sequence shown here is derived from an EMBL/GenBank/DDBJ whole genome shotgun (WGS) entry which is preliminary data.</text>
</comment>
<evidence type="ECO:0000313" key="2">
    <source>
        <dbReference type="Proteomes" id="UP000478052"/>
    </source>
</evidence>
<organism evidence="1 2">
    <name type="scientific">Aphis craccivora</name>
    <name type="common">Cowpea aphid</name>
    <dbReference type="NCBI Taxonomy" id="307492"/>
    <lineage>
        <taxon>Eukaryota</taxon>
        <taxon>Metazoa</taxon>
        <taxon>Ecdysozoa</taxon>
        <taxon>Arthropoda</taxon>
        <taxon>Hexapoda</taxon>
        <taxon>Insecta</taxon>
        <taxon>Pterygota</taxon>
        <taxon>Neoptera</taxon>
        <taxon>Paraneoptera</taxon>
        <taxon>Hemiptera</taxon>
        <taxon>Sternorrhyncha</taxon>
        <taxon>Aphidomorpha</taxon>
        <taxon>Aphidoidea</taxon>
        <taxon>Aphididae</taxon>
        <taxon>Aphidini</taxon>
        <taxon>Aphis</taxon>
        <taxon>Aphis</taxon>
    </lineage>
</organism>
<evidence type="ECO:0000313" key="1">
    <source>
        <dbReference type="EMBL" id="KAF0756118.1"/>
    </source>
</evidence>